<evidence type="ECO:0000313" key="3">
    <source>
        <dbReference type="Proteomes" id="UP000823757"/>
    </source>
</evidence>
<evidence type="ECO:0000313" key="2">
    <source>
        <dbReference type="EMBL" id="MBO8475192.1"/>
    </source>
</evidence>
<keyword evidence="1" id="KW-0472">Membrane</keyword>
<dbReference type="EMBL" id="JADIMD010000118">
    <property type="protein sequence ID" value="MBO8475192.1"/>
    <property type="molecule type" value="Genomic_DNA"/>
</dbReference>
<dbReference type="Proteomes" id="UP000823757">
    <property type="component" value="Unassembled WGS sequence"/>
</dbReference>
<accession>A0A9D9IMF1</accession>
<sequence length="202" mass="23167">MEYIAPIISAIGVIITAWFAYNQKTKDRMTDLKIERMRTEEARKGKVRSDNTGTIYGVLWEVLHELHADRVYILQPHPLSNNMFLSISMEVKRSGVVGMKPYIRNMEIGNVAVFASELANRDWLQYRNISEEVKDKRARAILSMNGSVSALIRRLSDDRYDWIGSVFAEFQQPVATDLIYCKKVLGEAADKIQYILPEYGAE</sequence>
<reference evidence="2" key="1">
    <citation type="submission" date="2020-10" db="EMBL/GenBank/DDBJ databases">
        <authorList>
            <person name="Gilroy R."/>
        </authorList>
    </citation>
    <scope>NUCLEOTIDE SEQUENCE</scope>
    <source>
        <strain evidence="2">B1-13419</strain>
    </source>
</reference>
<keyword evidence="1" id="KW-0812">Transmembrane</keyword>
<feature type="transmembrane region" description="Helical" evidence="1">
    <location>
        <begin position="6"/>
        <end position="23"/>
    </location>
</feature>
<gene>
    <name evidence="2" type="ORF">IAB91_07885</name>
</gene>
<proteinExistence type="predicted"/>
<evidence type="ECO:0000256" key="1">
    <source>
        <dbReference type="SAM" id="Phobius"/>
    </source>
</evidence>
<reference evidence="2" key="2">
    <citation type="journal article" date="2021" name="PeerJ">
        <title>Extensive microbial diversity within the chicken gut microbiome revealed by metagenomics and culture.</title>
        <authorList>
            <person name="Gilroy R."/>
            <person name="Ravi A."/>
            <person name="Getino M."/>
            <person name="Pursley I."/>
            <person name="Horton D.L."/>
            <person name="Alikhan N.F."/>
            <person name="Baker D."/>
            <person name="Gharbi K."/>
            <person name="Hall N."/>
            <person name="Watson M."/>
            <person name="Adriaenssens E.M."/>
            <person name="Foster-Nyarko E."/>
            <person name="Jarju S."/>
            <person name="Secka A."/>
            <person name="Antonio M."/>
            <person name="Oren A."/>
            <person name="Chaudhuri R.R."/>
            <person name="La Ragione R."/>
            <person name="Hildebrand F."/>
            <person name="Pallen M.J."/>
        </authorList>
    </citation>
    <scope>NUCLEOTIDE SEQUENCE</scope>
    <source>
        <strain evidence="2">B1-13419</strain>
    </source>
</reference>
<dbReference type="AlphaFoldDB" id="A0A9D9IMF1"/>
<protein>
    <submittedName>
        <fullName evidence="2">Uncharacterized protein</fullName>
    </submittedName>
</protein>
<comment type="caution">
    <text evidence="2">The sequence shown here is derived from an EMBL/GenBank/DDBJ whole genome shotgun (WGS) entry which is preliminary data.</text>
</comment>
<keyword evidence="1" id="KW-1133">Transmembrane helix</keyword>
<name>A0A9D9IMF1_9BACT</name>
<organism evidence="2 3">
    <name type="scientific">Candidatus Cryptobacteroides faecigallinarum</name>
    <dbReference type="NCBI Taxonomy" id="2840763"/>
    <lineage>
        <taxon>Bacteria</taxon>
        <taxon>Pseudomonadati</taxon>
        <taxon>Bacteroidota</taxon>
        <taxon>Bacteroidia</taxon>
        <taxon>Bacteroidales</taxon>
        <taxon>Candidatus Cryptobacteroides</taxon>
    </lineage>
</organism>